<dbReference type="HOGENOM" id="CLU_049944_3_0_10"/>
<accession>F0NXC9</accession>
<dbReference type="Proteomes" id="UP000008641">
    <property type="component" value="Chromosome"/>
</dbReference>
<name>F0NXC9_WEEVC</name>
<dbReference type="KEGG" id="wvi:Weevi_0179"/>
<dbReference type="GO" id="GO:0016020">
    <property type="term" value="C:membrane"/>
    <property type="evidence" value="ECO:0007669"/>
    <property type="project" value="InterPro"/>
</dbReference>
<feature type="transmembrane region" description="Helical" evidence="3">
    <location>
        <begin position="203"/>
        <end position="235"/>
    </location>
</feature>
<dbReference type="GO" id="GO:0008654">
    <property type="term" value="P:phospholipid biosynthetic process"/>
    <property type="evidence" value="ECO:0007669"/>
    <property type="project" value="InterPro"/>
</dbReference>
<keyword evidence="5" id="KW-1185">Reference proteome</keyword>
<dbReference type="PROSITE" id="PS00379">
    <property type="entry name" value="CDP_ALCOHOL_P_TRANSF"/>
    <property type="match status" value="1"/>
</dbReference>
<evidence type="ECO:0000256" key="1">
    <source>
        <dbReference type="ARBA" id="ARBA00022679"/>
    </source>
</evidence>
<dbReference type="InterPro" id="IPR000462">
    <property type="entry name" value="CDP-OH_P_trans"/>
</dbReference>
<evidence type="ECO:0000256" key="3">
    <source>
        <dbReference type="SAM" id="Phobius"/>
    </source>
</evidence>
<evidence type="ECO:0000256" key="2">
    <source>
        <dbReference type="RuleBase" id="RU003750"/>
    </source>
</evidence>
<keyword evidence="1 2" id="KW-0808">Transferase</keyword>
<feature type="transmembrane region" description="Helical" evidence="3">
    <location>
        <begin position="133"/>
        <end position="154"/>
    </location>
</feature>
<comment type="similarity">
    <text evidence="2">Belongs to the CDP-alcohol phosphatidyltransferase class-I family.</text>
</comment>
<reference evidence="4 5" key="1">
    <citation type="journal article" date="2011" name="Stand. Genomic Sci.">
        <title>Complete genome sequence of Weeksella virosa type strain (9751).</title>
        <authorList>
            <person name="Lang E."/>
            <person name="Teshima H."/>
            <person name="Lucas S."/>
            <person name="Lapidus A."/>
            <person name="Hammon N."/>
            <person name="Deshpande S."/>
            <person name="Nolan M."/>
            <person name="Cheng J.F."/>
            <person name="Pitluck S."/>
            <person name="Liolios K."/>
            <person name="Pagani I."/>
            <person name="Mikhailova N."/>
            <person name="Ivanova N."/>
            <person name="Mavromatis K."/>
            <person name="Pati A."/>
            <person name="Tapia R."/>
            <person name="Han C."/>
            <person name="Goodwin L."/>
            <person name="Chen A."/>
            <person name="Palaniappan K."/>
            <person name="Land M."/>
            <person name="Hauser L."/>
            <person name="Chang Y.J."/>
            <person name="Jeffries C.D."/>
            <person name="Brambilla E.M."/>
            <person name="Kopitz M."/>
            <person name="Rohde M."/>
            <person name="Goker M."/>
            <person name="Tindall B.J."/>
            <person name="Detter J.C."/>
            <person name="Woyke T."/>
            <person name="Bristow J."/>
            <person name="Eisen J.A."/>
            <person name="Markowitz V."/>
            <person name="Hugenholtz P."/>
            <person name="Klenk H.P."/>
            <person name="Kyrpides N.C."/>
        </authorList>
    </citation>
    <scope>NUCLEOTIDE SEQUENCE [LARGE SCALE GENOMIC DNA]</scope>
    <source>
        <strain evidence="5">ATCC 43766 / DSM 16922 / JCM 21250 / NBRC 16016 / NCTC 11634 / CL345/78</strain>
    </source>
</reference>
<dbReference type="STRING" id="865938.Weevi_0179"/>
<reference evidence="5" key="2">
    <citation type="journal article" date="2011" name="Stand. Genomic Sci.">
        <title>Complete genome sequence of Weeksella virosa type strain (9751T).</title>
        <authorList>
            <person name="Lang E."/>
            <person name="Teshima H."/>
            <person name="Lucas S."/>
            <person name="Lapidus A."/>
            <person name="Hammon N."/>
            <person name="Deshpande S."/>
            <person name="Nolan M."/>
            <person name="Cheng J."/>
            <person name="Pitluck S."/>
            <person name="Liolios K."/>
            <person name="Pagani I."/>
            <person name="Mikhailova N."/>
            <person name="Ivanova N."/>
            <person name="Mavromatis K."/>
            <person name="Pati A."/>
            <person name="Tapia R."/>
            <person name="Han C."/>
            <person name="Goodwin L."/>
            <person name="Chen A."/>
            <person name="Palaniappan K."/>
            <person name="Land M."/>
            <person name="Hauser L."/>
            <person name="Chang Y."/>
            <person name="Jeffries C."/>
            <person name="Brambilla E."/>
            <person name="Kopitz M."/>
            <person name="Rohde M."/>
            <person name="Goker M."/>
            <person name="Tindall B."/>
            <person name="Detter J."/>
            <person name="Woyke T."/>
            <person name="Bristow J."/>
            <person name="Eisen J."/>
            <person name="Markowitz V."/>
            <person name="Hugenholtz P."/>
            <person name="Klenk H."/>
            <person name="Kyrpides N."/>
        </authorList>
    </citation>
    <scope>NUCLEOTIDE SEQUENCE [LARGE SCALE GENOMIC DNA]</scope>
    <source>
        <strain evidence="5">ATCC 43766 / DSM 16922 / JCM 21250 / NBRC 16016 / NCTC 11634 / CL345/78</strain>
    </source>
</reference>
<proteinExistence type="inferred from homology"/>
<organism evidence="4 5">
    <name type="scientific">Weeksella virosa (strain ATCC 43766 / DSM 16922 / JCM 21250 / CCUG 30538 / CDC 9751 / IAM 14551 / NBRC 16016 / NCTC 11634 / CL345/78)</name>
    <dbReference type="NCBI Taxonomy" id="865938"/>
    <lineage>
        <taxon>Bacteria</taxon>
        <taxon>Pseudomonadati</taxon>
        <taxon>Bacteroidota</taxon>
        <taxon>Flavobacteriia</taxon>
        <taxon>Flavobacteriales</taxon>
        <taxon>Weeksellaceae</taxon>
        <taxon>Weeksella</taxon>
    </lineage>
</organism>
<feature type="transmembrane region" description="Helical" evidence="3">
    <location>
        <begin position="166"/>
        <end position="191"/>
    </location>
</feature>
<dbReference type="AlphaFoldDB" id="F0NXC9"/>
<keyword evidence="3" id="KW-0472">Membrane</keyword>
<feature type="transmembrane region" description="Helical" evidence="3">
    <location>
        <begin position="68"/>
        <end position="89"/>
    </location>
</feature>
<evidence type="ECO:0000313" key="5">
    <source>
        <dbReference type="Proteomes" id="UP000008641"/>
    </source>
</evidence>
<keyword evidence="3" id="KW-1133">Transmembrane helix</keyword>
<feature type="transmembrane region" description="Helical" evidence="3">
    <location>
        <begin position="101"/>
        <end position="121"/>
    </location>
</feature>
<dbReference type="Pfam" id="PF01066">
    <property type="entry name" value="CDP-OH_P_transf"/>
    <property type="match status" value="1"/>
</dbReference>
<dbReference type="GO" id="GO:0016780">
    <property type="term" value="F:phosphotransferase activity, for other substituted phosphate groups"/>
    <property type="evidence" value="ECO:0007669"/>
    <property type="project" value="InterPro"/>
</dbReference>
<protein>
    <submittedName>
        <fullName evidence="4">CDP-alcohol phosphatidyltransferase</fullName>
    </submittedName>
</protein>
<dbReference type="eggNOG" id="COG1183">
    <property type="taxonomic scope" value="Bacteria"/>
</dbReference>
<dbReference type="RefSeq" id="WP_013597295.1">
    <property type="nucleotide sequence ID" value="NC_015144.1"/>
</dbReference>
<dbReference type="Gene3D" id="1.20.120.1760">
    <property type="match status" value="1"/>
</dbReference>
<dbReference type="OrthoDB" id="9777147at2"/>
<dbReference type="InterPro" id="IPR043130">
    <property type="entry name" value="CDP-OH_PTrfase_TM_dom"/>
</dbReference>
<keyword evidence="3" id="KW-0812">Transmembrane</keyword>
<dbReference type="EMBL" id="CP002455">
    <property type="protein sequence ID" value="ADX66903.1"/>
    <property type="molecule type" value="Genomic_DNA"/>
</dbReference>
<sequence length="241" mass="26965">MKLLNVPNLLTLLNLCCGILASVIVLNGGDIYSIFSLISISLIADFLDGMVARAMKISSPIGKELDSLADVISFGVTPGLMMLVLLLNYPIGGNALYTGQIYLTWLSLIGLMIPAFSALRLAKFNIDNEQSTYFKGLATPSNTLLIFSIFYIAQTKGQLISTTYDWLLLIAITVICSFLLIADLPLFALKFKGFAWRDNYYKYIFLMISLVLLIFFKFYAIPFIILLYIITSIIYKKEIIK</sequence>
<gene>
    <name evidence="4" type="ordered locus">Weevi_0179</name>
</gene>
<dbReference type="InterPro" id="IPR048254">
    <property type="entry name" value="CDP_ALCOHOL_P_TRANSF_CS"/>
</dbReference>
<feature type="transmembrane region" description="Helical" evidence="3">
    <location>
        <begin position="31"/>
        <end position="47"/>
    </location>
</feature>
<evidence type="ECO:0000313" key="4">
    <source>
        <dbReference type="EMBL" id="ADX66903.1"/>
    </source>
</evidence>